<evidence type="ECO:0000259" key="15">
    <source>
        <dbReference type="Pfam" id="PF00905"/>
    </source>
</evidence>
<keyword evidence="9" id="KW-0573">Peptidoglycan synthesis</keyword>
<comment type="catalytic activity">
    <reaction evidence="12">
        <text>Preferential cleavage: (Ac)2-L-Lys-D-Ala-|-D-Ala. Also transpeptidation of peptidyl-alanyl moieties that are N-acyl substituents of D-alanine.</text>
        <dbReference type="EC" id="3.4.16.4"/>
    </reaction>
</comment>
<evidence type="ECO:0000256" key="14">
    <source>
        <dbReference type="SAM" id="MobiDB-lite"/>
    </source>
</evidence>
<dbReference type="SUPFAM" id="SSF53955">
    <property type="entry name" value="Lysozyme-like"/>
    <property type="match status" value="1"/>
</dbReference>
<protein>
    <submittedName>
        <fullName evidence="17">Penicillin-binding protein</fullName>
    </submittedName>
</protein>
<dbReference type="GO" id="GO:0008360">
    <property type="term" value="P:regulation of cell shape"/>
    <property type="evidence" value="ECO:0007669"/>
    <property type="project" value="UniProtKB-KW"/>
</dbReference>
<dbReference type="AlphaFoldDB" id="A0A2M8M5J6"/>
<comment type="similarity">
    <text evidence="1">In the C-terminal section; belongs to the transpeptidase family.</text>
</comment>
<dbReference type="Gene3D" id="1.10.3810.10">
    <property type="entry name" value="Biosynthetic peptidoglycan transglycosylase-like"/>
    <property type="match status" value="1"/>
</dbReference>
<dbReference type="FunFam" id="1.10.3810.10:FF:000001">
    <property type="entry name" value="Penicillin-binding protein 1A"/>
    <property type="match status" value="1"/>
</dbReference>
<evidence type="ECO:0000256" key="12">
    <source>
        <dbReference type="ARBA" id="ARBA00034000"/>
    </source>
</evidence>
<dbReference type="Pfam" id="PF00912">
    <property type="entry name" value="Transgly"/>
    <property type="match status" value="1"/>
</dbReference>
<dbReference type="PANTHER" id="PTHR32282">
    <property type="entry name" value="BINDING PROTEIN TRANSPEPTIDASE, PUTATIVE-RELATED"/>
    <property type="match status" value="1"/>
</dbReference>
<dbReference type="EMBL" id="PGGW01000014">
    <property type="protein sequence ID" value="PJE99479.1"/>
    <property type="molecule type" value="Genomic_DNA"/>
</dbReference>
<evidence type="ECO:0000256" key="1">
    <source>
        <dbReference type="ARBA" id="ARBA00007090"/>
    </source>
</evidence>
<dbReference type="GO" id="GO:0009002">
    <property type="term" value="F:serine-type D-Ala-D-Ala carboxypeptidase activity"/>
    <property type="evidence" value="ECO:0007669"/>
    <property type="project" value="UniProtKB-EC"/>
</dbReference>
<evidence type="ECO:0000256" key="13">
    <source>
        <dbReference type="ARBA" id="ARBA00049902"/>
    </source>
</evidence>
<feature type="compositionally biased region" description="Low complexity" evidence="14">
    <location>
        <begin position="665"/>
        <end position="681"/>
    </location>
</feature>
<comment type="caution">
    <text evidence="17">The sequence shown here is derived from an EMBL/GenBank/DDBJ whole genome shotgun (WGS) entry which is preliminary data.</text>
</comment>
<dbReference type="GO" id="GO:0071555">
    <property type="term" value="P:cell wall organization"/>
    <property type="evidence" value="ECO:0007669"/>
    <property type="project" value="UniProtKB-KW"/>
</dbReference>
<evidence type="ECO:0000256" key="8">
    <source>
        <dbReference type="ARBA" id="ARBA00022960"/>
    </source>
</evidence>
<dbReference type="InterPro" id="IPR050396">
    <property type="entry name" value="Glycosyltr_51/Transpeptidase"/>
</dbReference>
<evidence type="ECO:0000256" key="2">
    <source>
        <dbReference type="ARBA" id="ARBA00007739"/>
    </source>
</evidence>
<evidence type="ECO:0000256" key="7">
    <source>
        <dbReference type="ARBA" id="ARBA00022801"/>
    </source>
</evidence>
<keyword evidence="10" id="KW-0511">Multifunctional enzyme</keyword>
<dbReference type="PANTHER" id="PTHR32282:SF34">
    <property type="entry name" value="PENICILLIN-BINDING PROTEIN 1A"/>
    <property type="match status" value="1"/>
</dbReference>
<feature type="domain" description="Glycosyl transferase family 51" evidence="16">
    <location>
        <begin position="51"/>
        <end position="233"/>
    </location>
</feature>
<evidence type="ECO:0000256" key="5">
    <source>
        <dbReference type="ARBA" id="ARBA00022676"/>
    </source>
</evidence>
<evidence type="ECO:0000256" key="6">
    <source>
        <dbReference type="ARBA" id="ARBA00022679"/>
    </source>
</evidence>
<dbReference type="SUPFAM" id="SSF56601">
    <property type="entry name" value="beta-lactamase/transpeptidase-like"/>
    <property type="match status" value="1"/>
</dbReference>
<comment type="similarity">
    <text evidence="2">In the N-terminal section; belongs to the glycosyltransferase 51 family.</text>
</comment>
<evidence type="ECO:0000256" key="4">
    <source>
        <dbReference type="ARBA" id="ARBA00022670"/>
    </source>
</evidence>
<dbReference type="InterPro" id="IPR012338">
    <property type="entry name" value="Beta-lactam/transpept-like"/>
</dbReference>
<dbReference type="InterPro" id="IPR036950">
    <property type="entry name" value="PBP_transglycosylase"/>
</dbReference>
<feature type="compositionally biased region" description="Low complexity" evidence="14">
    <location>
        <begin position="750"/>
        <end position="762"/>
    </location>
</feature>
<dbReference type="GO" id="GO:0030288">
    <property type="term" value="C:outer membrane-bounded periplasmic space"/>
    <property type="evidence" value="ECO:0007669"/>
    <property type="project" value="TreeGrafter"/>
</dbReference>
<evidence type="ECO:0000256" key="9">
    <source>
        <dbReference type="ARBA" id="ARBA00022984"/>
    </source>
</evidence>
<dbReference type="InterPro" id="IPR001460">
    <property type="entry name" value="PCN-bd_Tpept"/>
</dbReference>
<keyword evidence="7" id="KW-0378">Hydrolase</keyword>
<organism evidence="17 18">
    <name type="scientific">Streptomyces carminius</name>
    <dbReference type="NCBI Taxonomy" id="2665496"/>
    <lineage>
        <taxon>Bacteria</taxon>
        <taxon>Bacillati</taxon>
        <taxon>Actinomycetota</taxon>
        <taxon>Actinomycetes</taxon>
        <taxon>Kitasatosporales</taxon>
        <taxon>Streptomycetaceae</taxon>
        <taxon>Streptomyces</taxon>
    </lineage>
</organism>
<dbReference type="GO" id="GO:0009252">
    <property type="term" value="P:peptidoglycan biosynthetic process"/>
    <property type="evidence" value="ECO:0007669"/>
    <property type="project" value="UniProtKB-KW"/>
</dbReference>
<evidence type="ECO:0000259" key="16">
    <source>
        <dbReference type="Pfam" id="PF00912"/>
    </source>
</evidence>
<name>A0A2M8M5J6_9ACTN</name>
<feature type="compositionally biased region" description="Gly residues" evidence="14">
    <location>
        <begin position="763"/>
        <end position="782"/>
    </location>
</feature>
<keyword evidence="11" id="KW-0961">Cell wall biogenesis/degradation</keyword>
<feature type="domain" description="Penicillin-binding protein transpeptidase" evidence="15">
    <location>
        <begin position="339"/>
        <end position="602"/>
    </location>
</feature>
<keyword evidence="6" id="KW-0808">Transferase</keyword>
<keyword evidence="3" id="KW-0121">Carboxypeptidase</keyword>
<dbReference type="InterPro" id="IPR023346">
    <property type="entry name" value="Lysozyme-like_dom_sf"/>
</dbReference>
<comment type="catalytic activity">
    <reaction evidence="13">
        <text>[GlcNAc-(1-&gt;4)-Mur2Ac(oyl-L-Ala-gamma-D-Glu-L-Lys-D-Ala-D-Ala)](n)-di-trans,octa-cis-undecaprenyl diphosphate + beta-D-GlcNAc-(1-&gt;4)-Mur2Ac(oyl-L-Ala-gamma-D-Glu-L-Lys-D-Ala-D-Ala)-di-trans,octa-cis-undecaprenyl diphosphate = [GlcNAc-(1-&gt;4)-Mur2Ac(oyl-L-Ala-gamma-D-Glu-L-Lys-D-Ala-D-Ala)](n+1)-di-trans,octa-cis-undecaprenyl diphosphate + di-trans,octa-cis-undecaprenyl diphosphate + H(+)</text>
        <dbReference type="Rhea" id="RHEA:23708"/>
        <dbReference type="Rhea" id="RHEA-COMP:9602"/>
        <dbReference type="Rhea" id="RHEA-COMP:9603"/>
        <dbReference type="ChEBI" id="CHEBI:15378"/>
        <dbReference type="ChEBI" id="CHEBI:58405"/>
        <dbReference type="ChEBI" id="CHEBI:60033"/>
        <dbReference type="ChEBI" id="CHEBI:78435"/>
        <dbReference type="EC" id="2.4.99.28"/>
    </reaction>
</comment>
<keyword evidence="18" id="KW-1185">Reference proteome</keyword>
<accession>A0A2M8M5J6</accession>
<dbReference type="InterPro" id="IPR001264">
    <property type="entry name" value="Glyco_trans_51"/>
</dbReference>
<keyword evidence="5" id="KW-0328">Glycosyltransferase</keyword>
<sequence length="782" mass="83082">MPSWKLVSGLSVAFLGMLVGLVGLALYMVEVPSEANAAAAQQNNVYYWSDGTVMARVGDTNRQNVEIGDIPQSMQNAVIAAENATFWDDPGFDVVGIGRAVINMATGGSTQSGSTITQQFVKNNYLSQDQTITRKAKELFISIKVNTEMEKPDILQGYLNTSYYGRNAYGIQAAAQAYFEKDAAELDPAESALLATVLKGADLYDPAGGVGPKSSPKENRERAVERWEWILDRQVEVGLMSQTERDKYTEFPDPAPRKAQAGLTGQTGYLVDIAAAEVKKTLGIDKPTFDKGGYQVHTTFDKKKTAAMVKSVSKVEKEYIDAEKRPDTDKFVQFGAASVEPGTGKIVALYGGPGFDKGHFTNNANTLGVPVGSVWKPFVLAAAMEHGTYKSDGVGVSPSSEYNGDNKLKIKKQDGTDYLDKEGNPFYQVNNADEDHGYVTLRRAMEVSANTPFVQLGMDVGMDKVKATATAAGIEEDSFDPNLNPSFALGTSTPGAIEMANSYATFSASGTKVDTYSVTKVQHNGEEQPGFEKPAKETSIDANIANNVTDVLRGVIEKGHGTGKDARALGRPAAGKTGTTDENKSAWWVGYTPQLSTAVTMFRTDPDQGTLLSMKGAGGFDSINGGKLPTEVWTAYMKDAHKGEPKKNFPKAKPVGKKVDQSGVPSSTPSQSEEPESTPSETESEEEKEKEPSKQPETSRPPMTTPPPGGEESCRPGDFFCEDTGGTEGGTEGTGGETEGSTEGTGGETEGSTEGTGDTNGNANGGGNGGFPGGNWGDDNGG</sequence>
<evidence type="ECO:0000256" key="11">
    <source>
        <dbReference type="ARBA" id="ARBA00023316"/>
    </source>
</evidence>
<proteinExistence type="inferred from homology"/>
<dbReference type="GO" id="GO:0008955">
    <property type="term" value="F:peptidoglycan glycosyltransferase activity"/>
    <property type="evidence" value="ECO:0007669"/>
    <property type="project" value="UniProtKB-EC"/>
</dbReference>
<keyword evidence="8" id="KW-0133">Cell shape</keyword>
<gene>
    <name evidence="17" type="ORF">CUT44_04610</name>
</gene>
<evidence type="ECO:0000256" key="3">
    <source>
        <dbReference type="ARBA" id="ARBA00022645"/>
    </source>
</evidence>
<evidence type="ECO:0000313" key="17">
    <source>
        <dbReference type="EMBL" id="PJE99479.1"/>
    </source>
</evidence>
<evidence type="ECO:0000256" key="10">
    <source>
        <dbReference type="ARBA" id="ARBA00023268"/>
    </source>
</evidence>
<feature type="compositionally biased region" description="Gly residues" evidence="14">
    <location>
        <begin position="726"/>
        <end position="749"/>
    </location>
</feature>
<reference evidence="17 18" key="1">
    <citation type="submission" date="2017-11" db="EMBL/GenBank/DDBJ databases">
        <title>Streptomyces carmine sp. nov., a novel actinomycete isolated from Sophora alopecuroides in Xinjiang, China.</title>
        <authorList>
            <person name="Wang Y."/>
            <person name="Luo X."/>
            <person name="Wan C."/>
            <person name="Zhang L."/>
        </authorList>
    </citation>
    <scope>NUCLEOTIDE SEQUENCE [LARGE SCALE GENOMIC DNA]</scope>
    <source>
        <strain evidence="17 18">TRM SA0054</strain>
    </source>
</reference>
<dbReference type="GO" id="GO:0006508">
    <property type="term" value="P:proteolysis"/>
    <property type="evidence" value="ECO:0007669"/>
    <property type="project" value="UniProtKB-KW"/>
</dbReference>
<evidence type="ECO:0000313" key="18">
    <source>
        <dbReference type="Proteomes" id="UP000230407"/>
    </source>
</evidence>
<dbReference type="Gene3D" id="3.40.710.10">
    <property type="entry name" value="DD-peptidase/beta-lactamase superfamily"/>
    <property type="match status" value="1"/>
</dbReference>
<dbReference type="Pfam" id="PF00905">
    <property type="entry name" value="Transpeptidase"/>
    <property type="match status" value="1"/>
</dbReference>
<feature type="region of interest" description="Disordered" evidence="14">
    <location>
        <begin position="561"/>
        <end position="582"/>
    </location>
</feature>
<dbReference type="GO" id="GO:0008658">
    <property type="term" value="F:penicillin binding"/>
    <property type="evidence" value="ECO:0007669"/>
    <property type="project" value="InterPro"/>
</dbReference>
<keyword evidence="4" id="KW-0645">Protease</keyword>
<dbReference type="Proteomes" id="UP000230407">
    <property type="component" value="Unassembled WGS sequence"/>
</dbReference>
<feature type="region of interest" description="Disordered" evidence="14">
    <location>
        <begin position="642"/>
        <end position="782"/>
    </location>
</feature>